<feature type="domain" description="Tryptophan synthase beta chain-like PALP" evidence="6">
    <location>
        <begin position="14"/>
        <end position="322"/>
    </location>
</feature>
<dbReference type="PIRSF" id="PIRSF006278">
    <property type="entry name" value="ACCD_DCysDesulf"/>
    <property type="match status" value="1"/>
</dbReference>
<evidence type="ECO:0000256" key="1">
    <source>
        <dbReference type="ARBA" id="ARBA00001933"/>
    </source>
</evidence>
<comment type="similarity">
    <text evidence="2">Belongs to the ACC deaminase/D-cysteine desulfhydrase family.</text>
</comment>
<reference evidence="7 8" key="1">
    <citation type="submission" date="2019-11" db="EMBL/GenBank/DDBJ databases">
        <title>Comparative genomics of hydrocarbon-degrading Desulfosarcina strains.</title>
        <authorList>
            <person name="Watanabe M."/>
            <person name="Kojima H."/>
            <person name="Fukui M."/>
        </authorList>
    </citation>
    <scope>NUCLEOTIDE SEQUENCE [LARGE SCALE GENOMIC DNA]</scope>
    <source>
        <strain evidence="7 8">PP31</strain>
    </source>
</reference>
<dbReference type="EMBL" id="AP021875">
    <property type="protein sequence ID" value="BBO78442.1"/>
    <property type="molecule type" value="Genomic_DNA"/>
</dbReference>
<dbReference type="SUPFAM" id="SSF53686">
    <property type="entry name" value="Tryptophan synthase beta subunit-like PLP-dependent enzymes"/>
    <property type="match status" value="1"/>
</dbReference>
<dbReference type="KEGG" id="dwd:DSCW_58590"/>
<organism evidence="7 8">
    <name type="scientific">Desulfosarcina widdelii</name>
    <dbReference type="NCBI Taxonomy" id="947919"/>
    <lineage>
        <taxon>Bacteria</taxon>
        <taxon>Pseudomonadati</taxon>
        <taxon>Thermodesulfobacteriota</taxon>
        <taxon>Desulfobacteria</taxon>
        <taxon>Desulfobacterales</taxon>
        <taxon>Desulfosarcinaceae</taxon>
        <taxon>Desulfosarcina</taxon>
    </lineage>
</organism>
<keyword evidence="3 5" id="KW-0663">Pyridoxal phosphate</keyword>
<name>A0A5K7Z8U1_9BACT</name>
<gene>
    <name evidence="7" type="ORF">DSCW_58590</name>
</gene>
<accession>A0A5K7Z8U1</accession>
<dbReference type="Gene3D" id="3.40.50.1100">
    <property type="match status" value="2"/>
</dbReference>
<dbReference type="InterPro" id="IPR001926">
    <property type="entry name" value="TrpB-like_PALP"/>
</dbReference>
<dbReference type="NCBIfam" id="TIGR01275">
    <property type="entry name" value="ACC_deam_rel"/>
    <property type="match status" value="1"/>
</dbReference>
<feature type="modified residue" description="N6-(pyridoxal phosphate)lysine" evidence="5">
    <location>
        <position position="50"/>
    </location>
</feature>
<dbReference type="PANTHER" id="PTHR43780:SF2">
    <property type="entry name" value="1-AMINOCYCLOPROPANE-1-CARBOXYLATE DEAMINASE-RELATED"/>
    <property type="match status" value="1"/>
</dbReference>
<protein>
    <submittedName>
        <fullName evidence="7">Putative 1-aminocyclopropane-1-carboxylate deaminase</fullName>
    </submittedName>
</protein>
<dbReference type="AlphaFoldDB" id="A0A5K7Z8U1"/>
<dbReference type="GO" id="GO:0019148">
    <property type="term" value="F:D-cysteine desulfhydrase activity"/>
    <property type="evidence" value="ECO:0007669"/>
    <property type="project" value="TreeGrafter"/>
</dbReference>
<evidence type="ECO:0000256" key="5">
    <source>
        <dbReference type="PIRSR" id="PIRSR006278-2"/>
    </source>
</evidence>
<evidence type="ECO:0000256" key="4">
    <source>
        <dbReference type="PIRSR" id="PIRSR006278-1"/>
    </source>
</evidence>
<evidence type="ECO:0000256" key="2">
    <source>
        <dbReference type="ARBA" id="ARBA00008639"/>
    </source>
</evidence>
<evidence type="ECO:0000256" key="3">
    <source>
        <dbReference type="ARBA" id="ARBA00022898"/>
    </source>
</evidence>
<keyword evidence="8" id="KW-1185">Reference proteome</keyword>
<dbReference type="Proteomes" id="UP000427769">
    <property type="component" value="Chromosome"/>
</dbReference>
<dbReference type="InterPro" id="IPR027278">
    <property type="entry name" value="ACCD_DCysDesulf"/>
</dbReference>
<evidence type="ECO:0000313" key="8">
    <source>
        <dbReference type="Proteomes" id="UP000427769"/>
    </source>
</evidence>
<proteinExistence type="inferred from homology"/>
<dbReference type="PANTHER" id="PTHR43780">
    <property type="entry name" value="1-AMINOCYCLOPROPANE-1-CARBOXYLATE DEAMINASE-RELATED"/>
    <property type="match status" value="1"/>
</dbReference>
<sequence>MLPIDSMPPRIVMANTPTPLQRMDRLSRKIGVEIFFKRDDFTGSELSGNKIRKLEFLMAEARAKGADTVLSCGGAQSNHCRAVALAAIRAGLSSLLLLRTDDPDHPPASEGNILLDALAGAEIIWITPEHYRQRDRIFAREADRLKALGRKPYIIPEGGSTALGAWGYVCAVDELAEDLKRIDGDEVKPTTVICATGSGGTTAGLALGARLSDFPMRVAGVNVCDDRDYFVAIIDGICEEFDRIWPMEKAAGPPAYEIVDGYVGRGYALSRPEELAAIRDLVRLEGVVLDPVYTGKAYVGMLAELAKDRKRFGKRIVFVHTGGLFGLFPIAGQFAELI</sequence>
<feature type="active site" description="Nucleophile" evidence="4">
    <location>
        <position position="77"/>
    </location>
</feature>
<dbReference type="InterPro" id="IPR036052">
    <property type="entry name" value="TrpB-like_PALP_sf"/>
</dbReference>
<dbReference type="Pfam" id="PF00291">
    <property type="entry name" value="PALP"/>
    <property type="match status" value="1"/>
</dbReference>
<evidence type="ECO:0000313" key="7">
    <source>
        <dbReference type="EMBL" id="BBO78442.1"/>
    </source>
</evidence>
<comment type="cofactor">
    <cofactor evidence="1">
        <name>pyridoxal 5'-phosphate</name>
        <dbReference type="ChEBI" id="CHEBI:597326"/>
    </cofactor>
</comment>
<dbReference type="InterPro" id="IPR005966">
    <property type="entry name" value="D-Cys_desShydrase"/>
</dbReference>
<evidence type="ECO:0000259" key="6">
    <source>
        <dbReference type="Pfam" id="PF00291"/>
    </source>
</evidence>
<dbReference type="RefSeq" id="WP_197740449.1">
    <property type="nucleotide sequence ID" value="NZ_AP021875.1"/>
</dbReference>